<keyword evidence="1" id="KW-0472">Membrane</keyword>
<dbReference type="EMBL" id="VSRR010010681">
    <property type="protein sequence ID" value="MPC52179.1"/>
    <property type="molecule type" value="Genomic_DNA"/>
</dbReference>
<evidence type="ECO:0000313" key="3">
    <source>
        <dbReference type="Proteomes" id="UP000324222"/>
    </source>
</evidence>
<evidence type="ECO:0000313" key="2">
    <source>
        <dbReference type="EMBL" id="MPC52179.1"/>
    </source>
</evidence>
<feature type="transmembrane region" description="Helical" evidence="1">
    <location>
        <begin position="33"/>
        <end position="54"/>
    </location>
</feature>
<sequence>MVSCLHISIFLSFYLYHLCTLCATTSLNNAFHFSTVLCGKLYFPISFTHCLILIF</sequence>
<accession>A0A5B7G3Q5</accession>
<keyword evidence="1" id="KW-1133">Transmembrane helix</keyword>
<organism evidence="2 3">
    <name type="scientific">Portunus trituberculatus</name>
    <name type="common">Swimming crab</name>
    <name type="synonym">Neptunus trituberculatus</name>
    <dbReference type="NCBI Taxonomy" id="210409"/>
    <lineage>
        <taxon>Eukaryota</taxon>
        <taxon>Metazoa</taxon>
        <taxon>Ecdysozoa</taxon>
        <taxon>Arthropoda</taxon>
        <taxon>Crustacea</taxon>
        <taxon>Multicrustacea</taxon>
        <taxon>Malacostraca</taxon>
        <taxon>Eumalacostraca</taxon>
        <taxon>Eucarida</taxon>
        <taxon>Decapoda</taxon>
        <taxon>Pleocyemata</taxon>
        <taxon>Brachyura</taxon>
        <taxon>Eubrachyura</taxon>
        <taxon>Portunoidea</taxon>
        <taxon>Portunidae</taxon>
        <taxon>Portuninae</taxon>
        <taxon>Portunus</taxon>
    </lineage>
</organism>
<dbReference type="Proteomes" id="UP000324222">
    <property type="component" value="Unassembled WGS sequence"/>
</dbReference>
<feature type="transmembrane region" description="Helical" evidence="1">
    <location>
        <begin position="7"/>
        <end position="27"/>
    </location>
</feature>
<evidence type="ECO:0000256" key="1">
    <source>
        <dbReference type="SAM" id="Phobius"/>
    </source>
</evidence>
<comment type="caution">
    <text evidence="2">The sequence shown here is derived from an EMBL/GenBank/DDBJ whole genome shotgun (WGS) entry which is preliminary data.</text>
</comment>
<reference evidence="2 3" key="1">
    <citation type="submission" date="2019-05" db="EMBL/GenBank/DDBJ databases">
        <title>Another draft genome of Portunus trituberculatus and its Hox gene families provides insights of decapod evolution.</title>
        <authorList>
            <person name="Jeong J.-H."/>
            <person name="Song I."/>
            <person name="Kim S."/>
            <person name="Choi T."/>
            <person name="Kim D."/>
            <person name="Ryu S."/>
            <person name="Kim W."/>
        </authorList>
    </citation>
    <scope>NUCLEOTIDE SEQUENCE [LARGE SCALE GENOMIC DNA]</scope>
    <source>
        <tissue evidence="2">Muscle</tissue>
    </source>
</reference>
<gene>
    <name evidence="2" type="ORF">E2C01_046040</name>
</gene>
<keyword evidence="1" id="KW-0812">Transmembrane</keyword>
<proteinExistence type="predicted"/>
<dbReference type="AlphaFoldDB" id="A0A5B7G3Q5"/>
<protein>
    <submittedName>
        <fullName evidence="2">Uncharacterized protein</fullName>
    </submittedName>
</protein>
<name>A0A5B7G3Q5_PORTR</name>
<keyword evidence="3" id="KW-1185">Reference proteome</keyword>